<dbReference type="eggNOG" id="ENOG502ZAY5">
    <property type="taxonomic scope" value="Bacteria"/>
</dbReference>
<evidence type="ECO:0000256" key="7">
    <source>
        <dbReference type="SAM" id="MobiDB-lite"/>
    </source>
</evidence>
<feature type="transmembrane region" description="Helical" evidence="8">
    <location>
        <begin position="269"/>
        <end position="288"/>
    </location>
</feature>
<keyword evidence="4 8" id="KW-0812">Transmembrane</keyword>
<sequence length="494" mass="50210">MSGPRSQYSAGVQNQAQRMNPGKRGPPPMTESSVAGLCHITVRAPAKTIDLAVPADVPVADLLPTVLSYADGDLEENGLEHGGWVLQRLGGAPLDEEASLETLDLKDGEVIYLRPQADALPEVRLDDLVDGIAGVTGERLHGWNPQGSRRVLRCAVVVCVLTSLGILAWPSGSLALRVMITVSAGLLLLAGAASASRAVGDAAAGATLGFLAAPCLALAGWLLPGGEIAGPQAHHVLGARLMAAGAAAAGAAVLAVAAAAVYTPFFMATALIAILSAAAGALMSVFHLPVDSAGAGVAAAVVVFGSFIPVLSFKLAGMRMPALPNSARQLQEDIEPYSGSDVAVRTELAGDWMTALYTATGVVCAGSLVALAHAPGLAETLTAAALSLLLLLHGRGMVNVWQRLALVVPGMWGAVLLAVGSAASLAPADRPALVIGLLALAAALAVASWTVPGRRMAPHWGRAAELLQSLLAISLLPLTLWVLGVFGALRAMNG</sequence>
<dbReference type="STRING" id="467200.SSRG_05594"/>
<dbReference type="Pfam" id="PF08817">
    <property type="entry name" value="YukD"/>
    <property type="match status" value="1"/>
</dbReference>
<comment type="subcellular location">
    <subcellularLocation>
        <location evidence="1">Cell membrane</location>
        <topology evidence="1">Multi-pass membrane protein</topology>
    </subcellularLocation>
</comment>
<evidence type="ECO:0000256" key="4">
    <source>
        <dbReference type="ARBA" id="ARBA00022692"/>
    </source>
</evidence>
<dbReference type="HOGENOM" id="CLU_028325_1_0_11"/>
<evidence type="ECO:0000313" key="11">
    <source>
        <dbReference type="Proteomes" id="UP000002968"/>
    </source>
</evidence>
<feature type="transmembrane region" description="Helical" evidence="8">
    <location>
        <begin position="432"/>
        <end position="451"/>
    </location>
</feature>
<dbReference type="NCBIfam" id="TIGR03920">
    <property type="entry name" value="T7SS_EccD"/>
    <property type="match status" value="1"/>
</dbReference>
<feature type="transmembrane region" description="Helical" evidence="8">
    <location>
        <begin position="202"/>
        <end position="223"/>
    </location>
</feature>
<feature type="transmembrane region" description="Helical" evidence="8">
    <location>
        <begin position="151"/>
        <end position="169"/>
    </location>
</feature>
<dbReference type="Pfam" id="PF19053">
    <property type="entry name" value="EccD"/>
    <property type="match status" value="1"/>
</dbReference>
<feature type="transmembrane region" description="Helical" evidence="8">
    <location>
        <begin position="355"/>
        <end position="374"/>
    </location>
</feature>
<protein>
    <submittedName>
        <fullName evidence="10">Secretion protein Snm4</fullName>
    </submittedName>
</protein>
<comment type="similarity">
    <text evidence="2">Belongs to the EccD/Snm4 family.</text>
</comment>
<evidence type="ECO:0000313" key="10">
    <source>
        <dbReference type="EMBL" id="EFL42790.1"/>
    </source>
</evidence>
<keyword evidence="11" id="KW-1185">Reference proteome</keyword>
<keyword evidence="3" id="KW-1003">Cell membrane</keyword>
<evidence type="ECO:0000256" key="3">
    <source>
        <dbReference type="ARBA" id="ARBA00022475"/>
    </source>
</evidence>
<dbReference type="EMBL" id="GG657758">
    <property type="protein sequence ID" value="EFL42790.1"/>
    <property type="molecule type" value="Genomic_DNA"/>
</dbReference>
<feature type="transmembrane region" description="Helical" evidence="8">
    <location>
        <begin position="294"/>
        <end position="313"/>
    </location>
</feature>
<dbReference type="GO" id="GO:0005886">
    <property type="term" value="C:plasma membrane"/>
    <property type="evidence" value="ECO:0007669"/>
    <property type="project" value="UniProtKB-SubCell"/>
</dbReference>
<name>D9XZF8_9ACTN</name>
<dbReference type="InterPro" id="IPR044049">
    <property type="entry name" value="EccD_transm"/>
</dbReference>
<evidence type="ECO:0000256" key="1">
    <source>
        <dbReference type="ARBA" id="ARBA00004651"/>
    </source>
</evidence>
<accession>D9XZF8</accession>
<dbReference type="Proteomes" id="UP000002968">
    <property type="component" value="Unassembled WGS sequence"/>
</dbReference>
<dbReference type="Gene3D" id="3.10.20.90">
    <property type="entry name" value="Phosphatidylinositol 3-kinase Catalytic Subunit, Chain A, domain 1"/>
    <property type="match status" value="1"/>
</dbReference>
<feature type="transmembrane region" description="Helical" evidence="8">
    <location>
        <begin position="243"/>
        <end position="262"/>
    </location>
</feature>
<keyword evidence="6 8" id="KW-0472">Membrane</keyword>
<feature type="domain" description="EccD-like transmembrane" evidence="9">
    <location>
        <begin position="149"/>
        <end position="492"/>
    </location>
</feature>
<dbReference type="InterPro" id="IPR024962">
    <property type="entry name" value="YukD-like"/>
</dbReference>
<keyword evidence="5 8" id="KW-1133">Transmembrane helix</keyword>
<evidence type="ECO:0000256" key="2">
    <source>
        <dbReference type="ARBA" id="ARBA00006162"/>
    </source>
</evidence>
<evidence type="ECO:0000256" key="8">
    <source>
        <dbReference type="SAM" id="Phobius"/>
    </source>
</evidence>
<evidence type="ECO:0000256" key="5">
    <source>
        <dbReference type="ARBA" id="ARBA00022989"/>
    </source>
</evidence>
<dbReference type="InterPro" id="IPR006707">
    <property type="entry name" value="T7SS_EccD"/>
</dbReference>
<proteinExistence type="inferred from homology"/>
<dbReference type="AlphaFoldDB" id="D9XZF8"/>
<feature type="transmembrane region" description="Helical" evidence="8">
    <location>
        <begin position="463"/>
        <end position="489"/>
    </location>
</feature>
<feature type="region of interest" description="Disordered" evidence="7">
    <location>
        <begin position="1"/>
        <end position="33"/>
    </location>
</feature>
<evidence type="ECO:0000256" key="6">
    <source>
        <dbReference type="ARBA" id="ARBA00023136"/>
    </source>
</evidence>
<feature type="compositionally biased region" description="Polar residues" evidence="7">
    <location>
        <begin position="1"/>
        <end position="18"/>
    </location>
</feature>
<dbReference type="PIRSF" id="PIRSF017804">
    <property type="entry name" value="Secretion_EccD1"/>
    <property type="match status" value="1"/>
</dbReference>
<feature type="transmembrane region" description="Helical" evidence="8">
    <location>
        <begin position="175"/>
        <end position="195"/>
    </location>
</feature>
<gene>
    <name evidence="10" type="ORF">SSRG_05594</name>
</gene>
<organism evidence="10 11">
    <name type="scientific">Streptomyces griseoflavus Tu4000</name>
    <dbReference type="NCBI Taxonomy" id="467200"/>
    <lineage>
        <taxon>Bacteria</taxon>
        <taxon>Bacillati</taxon>
        <taxon>Actinomycetota</taxon>
        <taxon>Actinomycetes</taxon>
        <taxon>Kitasatosporales</taxon>
        <taxon>Streptomycetaceae</taxon>
        <taxon>Streptomyces</taxon>
    </lineage>
</organism>
<reference evidence="10" key="1">
    <citation type="submission" date="2009-02" db="EMBL/GenBank/DDBJ databases">
        <title>Annotation of Streptomyces griseoflavus strain Tu4000.</title>
        <authorList>
            <consortium name="The Broad Institute Genome Sequencing Platform"/>
            <consortium name="Broad Institute Microbial Sequencing Center"/>
            <person name="Fischbach M."/>
            <person name="Godfrey P."/>
            <person name="Ward D."/>
            <person name="Young S."/>
            <person name="Zeng Q."/>
            <person name="Koehrsen M."/>
            <person name="Alvarado L."/>
            <person name="Berlin A.M."/>
            <person name="Bochicchio J."/>
            <person name="Borenstein D."/>
            <person name="Chapman S.B."/>
            <person name="Chen Z."/>
            <person name="Engels R."/>
            <person name="Freedman E."/>
            <person name="Gellesch M."/>
            <person name="Goldberg J."/>
            <person name="Griggs A."/>
            <person name="Gujja S."/>
            <person name="Heilman E.R."/>
            <person name="Heiman D.I."/>
            <person name="Hepburn T.A."/>
            <person name="Howarth C."/>
            <person name="Jen D."/>
            <person name="Larson L."/>
            <person name="Lewis B."/>
            <person name="Mehta T."/>
            <person name="Park D."/>
            <person name="Pearson M."/>
            <person name="Richards J."/>
            <person name="Roberts A."/>
            <person name="Saif S."/>
            <person name="Shea T.D."/>
            <person name="Shenoy N."/>
            <person name="Sisk P."/>
            <person name="Stolte C."/>
            <person name="Sykes S.N."/>
            <person name="Thomson T."/>
            <person name="Walk T."/>
            <person name="White J."/>
            <person name="Yandava C."/>
            <person name="Straight P."/>
            <person name="Clardy J."/>
            <person name="Hung D."/>
            <person name="Kolter R."/>
            <person name="Mekalanos J."/>
            <person name="Walker S."/>
            <person name="Walsh C.T."/>
            <person name="Wieland-Brown L.C."/>
            <person name="Haas B."/>
            <person name="Nusbaum C."/>
            <person name="Birren B."/>
        </authorList>
    </citation>
    <scope>NUCLEOTIDE SEQUENCE [LARGE SCALE GENOMIC DNA]</scope>
    <source>
        <strain evidence="10">Tu4000</strain>
    </source>
</reference>
<feature type="transmembrane region" description="Helical" evidence="8">
    <location>
        <begin position="405"/>
        <end position="426"/>
    </location>
</feature>
<evidence type="ECO:0000259" key="9">
    <source>
        <dbReference type="Pfam" id="PF19053"/>
    </source>
</evidence>